<dbReference type="EMBL" id="QRDY01000005">
    <property type="protein sequence ID" value="RED61754.1"/>
    <property type="molecule type" value="Genomic_DNA"/>
</dbReference>
<sequence length="291" mass="31924">MIKLSVFTVATPELDPAELAAVVKKSGLQGIEWRFKETPAEVKNEAPSFWGNNRSTISPSGGESELERFKLATEQAGVKTVSVTPYLQAGDLASTEEVLRAARYMGASYIRLGVPGYDRTRSFDELFELARTYLKESEGLCKQYGVKGLIEIHHGTLSASASGARRLVEGLDPEWIGVLFDPGNTVHEGFENYKMALELLGPYLAHVHVKNGGWSVKGTAEDGSAIWHSEWAGLKDGMVPWKQVIADLLAVGYDGYLGVEDFSKQFPNSEDMLNHFSDYMGALLAELQSDV</sequence>
<keyword evidence="3" id="KW-1185">Reference proteome</keyword>
<dbReference type="InterPro" id="IPR036237">
    <property type="entry name" value="Xyl_isomerase-like_sf"/>
</dbReference>
<dbReference type="AlphaFoldDB" id="A0A3D9IIZ0"/>
<gene>
    <name evidence="2" type="ORF">DFP95_105183</name>
</gene>
<dbReference type="GO" id="GO:0016853">
    <property type="term" value="F:isomerase activity"/>
    <property type="evidence" value="ECO:0007669"/>
    <property type="project" value="UniProtKB-KW"/>
</dbReference>
<comment type="caution">
    <text evidence="2">The sequence shown here is derived from an EMBL/GenBank/DDBJ whole genome shotgun (WGS) entry which is preliminary data.</text>
</comment>
<organism evidence="2 3">
    <name type="scientific">Cohnella lupini</name>
    <dbReference type="NCBI Taxonomy" id="1294267"/>
    <lineage>
        <taxon>Bacteria</taxon>
        <taxon>Bacillati</taxon>
        <taxon>Bacillota</taxon>
        <taxon>Bacilli</taxon>
        <taxon>Bacillales</taxon>
        <taxon>Paenibacillaceae</taxon>
        <taxon>Cohnella</taxon>
    </lineage>
</organism>
<dbReference type="InterPro" id="IPR013022">
    <property type="entry name" value="Xyl_isomerase-like_TIM-brl"/>
</dbReference>
<dbReference type="Gene3D" id="3.20.20.150">
    <property type="entry name" value="Divalent-metal-dependent TIM barrel enzymes"/>
    <property type="match status" value="1"/>
</dbReference>
<dbReference type="InterPro" id="IPR050312">
    <property type="entry name" value="IolE/XylAMocC-like"/>
</dbReference>
<dbReference type="SUPFAM" id="SSF51658">
    <property type="entry name" value="Xylose isomerase-like"/>
    <property type="match status" value="1"/>
</dbReference>
<accession>A0A3D9IIZ0</accession>
<evidence type="ECO:0000313" key="3">
    <source>
        <dbReference type="Proteomes" id="UP000256869"/>
    </source>
</evidence>
<protein>
    <submittedName>
        <fullName evidence="2">Sugar phosphate isomerase/epimerase</fullName>
    </submittedName>
</protein>
<feature type="domain" description="Xylose isomerase-like TIM barrel" evidence="1">
    <location>
        <begin position="22"/>
        <end position="269"/>
    </location>
</feature>
<proteinExistence type="predicted"/>
<evidence type="ECO:0000313" key="2">
    <source>
        <dbReference type="EMBL" id="RED61754.1"/>
    </source>
</evidence>
<keyword evidence="2" id="KW-0413">Isomerase</keyword>
<dbReference type="Pfam" id="PF01261">
    <property type="entry name" value="AP_endonuc_2"/>
    <property type="match status" value="1"/>
</dbReference>
<evidence type="ECO:0000259" key="1">
    <source>
        <dbReference type="Pfam" id="PF01261"/>
    </source>
</evidence>
<reference evidence="2 3" key="1">
    <citation type="submission" date="2018-07" db="EMBL/GenBank/DDBJ databases">
        <title>Genomic Encyclopedia of Type Strains, Phase III (KMG-III): the genomes of soil and plant-associated and newly described type strains.</title>
        <authorList>
            <person name="Whitman W."/>
        </authorList>
    </citation>
    <scope>NUCLEOTIDE SEQUENCE [LARGE SCALE GENOMIC DNA]</scope>
    <source>
        <strain evidence="2 3">CECT 8236</strain>
    </source>
</reference>
<dbReference type="Proteomes" id="UP000256869">
    <property type="component" value="Unassembled WGS sequence"/>
</dbReference>
<name>A0A3D9IIZ0_9BACL</name>
<dbReference type="PANTHER" id="PTHR12110">
    <property type="entry name" value="HYDROXYPYRUVATE ISOMERASE"/>
    <property type="match status" value="1"/>
</dbReference>